<dbReference type="RefSeq" id="WP_160621360.1">
    <property type="nucleotide sequence ID" value="NZ_CP028271.1"/>
</dbReference>
<gene>
    <name evidence="2" type="ORF">C7M51_01653</name>
</gene>
<keyword evidence="3" id="KW-1185">Reference proteome</keyword>
<evidence type="ECO:0000313" key="3">
    <source>
        <dbReference type="Proteomes" id="UP000464053"/>
    </source>
</evidence>
<accession>A0A6P1PZS2</accession>
<feature type="chain" id="PRO_5026717566" evidence="1">
    <location>
        <begin position="24"/>
        <end position="284"/>
    </location>
</feature>
<protein>
    <submittedName>
        <fullName evidence="2">Uncharacterized protein</fullName>
    </submittedName>
</protein>
<dbReference type="OrthoDB" id="6626805at2"/>
<keyword evidence="1" id="KW-0732">Signal</keyword>
<organism evidence="2 3">
    <name type="scientific">Mixta intestinalis</name>
    <dbReference type="NCBI Taxonomy" id="1615494"/>
    <lineage>
        <taxon>Bacteria</taxon>
        <taxon>Pseudomonadati</taxon>
        <taxon>Pseudomonadota</taxon>
        <taxon>Gammaproteobacteria</taxon>
        <taxon>Enterobacterales</taxon>
        <taxon>Erwiniaceae</taxon>
        <taxon>Mixta</taxon>
    </lineage>
</organism>
<name>A0A6P1PZS2_9GAMM</name>
<feature type="signal peptide" evidence="1">
    <location>
        <begin position="1"/>
        <end position="23"/>
    </location>
</feature>
<dbReference type="KEGG" id="mint:C7M51_01653"/>
<reference evidence="2 3" key="1">
    <citation type="submission" date="2018-03" db="EMBL/GenBank/DDBJ databases">
        <title>Pantoea intestinalis SRCM103226 isolated form the mealworm.</title>
        <authorList>
            <person name="Jeong D.-Y."/>
            <person name="Kim J.W."/>
        </authorList>
    </citation>
    <scope>NUCLEOTIDE SEQUENCE [LARGE SCALE GENOMIC DNA]</scope>
    <source>
        <strain evidence="2 3">SRCM103226</strain>
    </source>
</reference>
<evidence type="ECO:0000256" key="1">
    <source>
        <dbReference type="SAM" id="SignalP"/>
    </source>
</evidence>
<dbReference type="Proteomes" id="UP000464053">
    <property type="component" value="Chromosome"/>
</dbReference>
<evidence type="ECO:0000313" key="2">
    <source>
        <dbReference type="EMBL" id="QHM71367.1"/>
    </source>
</evidence>
<dbReference type="AlphaFoldDB" id="A0A6P1PZS2"/>
<sequence length="284" mass="31557">MKSVCLAFIIGSGCLMSGNVALAAETCHADSEAIKNSNNVILLGGMAKGKIKQVVMGEFGKNVNSQKRLLSQFDSCGQLTVADMSYDKVEKNVVLAMVQHITRVSQGWLAEYQISVKVKKADALVEVTHKKGVINYMVGKKGNIISASDSFLLMGNKGFTETIYNYDKQLRLLNSVARGSDELANGEYHYSWSRDGLLQSSISEKVKERYRYDKQQREQQLLTISTTPSGAITALSECQSWDSVGNCTLSYLQETETDGKAAQQRQLSIATRFEYWDRMADDKR</sequence>
<proteinExistence type="predicted"/>
<dbReference type="EMBL" id="CP028271">
    <property type="protein sequence ID" value="QHM71367.1"/>
    <property type="molecule type" value="Genomic_DNA"/>
</dbReference>